<feature type="transmembrane region" description="Helical" evidence="8">
    <location>
        <begin position="280"/>
        <end position="306"/>
    </location>
</feature>
<feature type="region of interest" description="Disordered" evidence="7">
    <location>
        <begin position="1"/>
        <end position="39"/>
    </location>
</feature>
<comment type="caution">
    <text evidence="10">The sequence shown here is derived from an EMBL/GenBank/DDBJ whole genome shotgun (WGS) entry which is preliminary data.</text>
</comment>
<evidence type="ECO:0000256" key="7">
    <source>
        <dbReference type="SAM" id="MobiDB-lite"/>
    </source>
</evidence>
<dbReference type="NCBIfam" id="TIGR03920">
    <property type="entry name" value="T7SS_EccD"/>
    <property type="match status" value="1"/>
</dbReference>
<feature type="transmembrane region" description="Helical" evidence="8">
    <location>
        <begin position="228"/>
        <end position="247"/>
    </location>
</feature>
<reference evidence="10 11" key="1">
    <citation type="submission" date="2018-11" db="EMBL/GenBank/DDBJ databases">
        <title>Genomes From Bacteria Associated with the Canine Oral Cavity: a Test Case for Automated Genome-Based Taxonomic Assignment.</title>
        <authorList>
            <person name="Coil D.A."/>
            <person name="Jospin G."/>
            <person name="Darling A.E."/>
            <person name="Wallis C."/>
            <person name="Davis I.J."/>
            <person name="Harris S."/>
            <person name="Eisen J.A."/>
            <person name="Holcombe L.J."/>
            <person name="O'Flynn C."/>
        </authorList>
    </citation>
    <scope>NUCLEOTIDE SEQUENCE [LARGE SCALE GENOMIC DNA]</scope>
    <source>
        <strain evidence="10 11">OH887_COT-365</strain>
    </source>
</reference>
<dbReference type="Proteomes" id="UP000280819">
    <property type="component" value="Unassembled WGS sequence"/>
</dbReference>
<dbReference type="EMBL" id="RQZG01000004">
    <property type="protein sequence ID" value="RRD06109.1"/>
    <property type="molecule type" value="Genomic_DNA"/>
</dbReference>
<feature type="transmembrane region" description="Helical" evidence="8">
    <location>
        <begin position="203"/>
        <end position="222"/>
    </location>
</feature>
<feature type="transmembrane region" description="Helical" evidence="8">
    <location>
        <begin position="360"/>
        <end position="379"/>
    </location>
</feature>
<organism evidence="10 11">
    <name type="scientific">Arachnia propionica</name>
    <dbReference type="NCBI Taxonomy" id="1750"/>
    <lineage>
        <taxon>Bacteria</taxon>
        <taxon>Bacillati</taxon>
        <taxon>Actinomycetota</taxon>
        <taxon>Actinomycetes</taxon>
        <taxon>Propionibacteriales</taxon>
        <taxon>Propionibacteriaceae</taxon>
        <taxon>Arachnia</taxon>
    </lineage>
</organism>
<feature type="compositionally biased region" description="Low complexity" evidence="7">
    <location>
        <begin position="1"/>
        <end position="26"/>
    </location>
</feature>
<evidence type="ECO:0000256" key="6">
    <source>
        <dbReference type="ARBA" id="ARBA00023136"/>
    </source>
</evidence>
<evidence type="ECO:0000259" key="9">
    <source>
        <dbReference type="Pfam" id="PF19053"/>
    </source>
</evidence>
<dbReference type="OrthoDB" id="3326149at2"/>
<keyword evidence="6 8" id="KW-0472">Membrane</keyword>
<dbReference type="GO" id="GO:0005886">
    <property type="term" value="C:plasma membrane"/>
    <property type="evidence" value="ECO:0007669"/>
    <property type="project" value="UniProtKB-SubCell"/>
</dbReference>
<gene>
    <name evidence="10" type="primary">eccD</name>
    <name evidence="10" type="ORF">EII34_05345</name>
</gene>
<sequence>MCASAGTSTPRRATTPTPPRGSGSTRKPSKSSRRSDVGYTRVTVLGNTHKADLVLPDDEPLGTLLPQLLQLLQENVPGGQELALSTLSGDRLDLGTSMSEQDVAHGAMLRLTAIDEAPHAPEVTDVTDAVALTRDDLRDRWTPRAAATVSAVAAGILSFIICGLTLPPRITDDLLEGRYQLIGIVVLLGGAVFLARRDQPLPALVFSGATLGAMLPLLQATGKLSPQAMILVAAAIGWLLLGAVLGWGMRRRSALIAAIVGIVVAAVFVTASLLRWDPLILAVSTVLAGLLTLGLLPGLALSFSGLTRYDDQSVQGEHPQRGQVQRAILEGFATLTWTIIAVALPMLLALLILVGTGEQWAMVMATVAGVIVLLRARILPLTPQKVALFITGAAPLLSVLLNHPDLTSMQRAAVLGGVVAILLALSLTRPSAVVAAKLRRAAEILELLLMIAVIPLALAALGIFADLLEVFR</sequence>
<feature type="transmembrane region" description="Helical" evidence="8">
    <location>
        <begin position="447"/>
        <end position="465"/>
    </location>
</feature>
<protein>
    <submittedName>
        <fullName evidence="10">Type VII secretion integral membrane protein EccD</fullName>
    </submittedName>
</protein>
<name>A0A3P1T9P7_9ACTN</name>
<keyword evidence="4 8" id="KW-0812">Transmembrane</keyword>
<evidence type="ECO:0000256" key="3">
    <source>
        <dbReference type="ARBA" id="ARBA00022475"/>
    </source>
</evidence>
<dbReference type="Pfam" id="PF08817">
    <property type="entry name" value="YukD"/>
    <property type="match status" value="1"/>
</dbReference>
<dbReference type="InterPro" id="IPR044049">
    <property type="entry name" value="EccD_transm"/>
</dbReference>
<feature type="domain" description="EccD-like transmembrane" evidence="9">
    <location>
        <begin position="150"/>
        <end position="466"/>
    </location>
</feature>
<feature type="transmembrane region" description="Helical" evidence="8">
    <location>
        <begin position="327"/>
        <end position="354"/>
    </location>
</feature>
<dbReference type="AlphaFoldDB" id="A0A3P1T9P7"/>
<dbReference type="InterPro" id="IPR006707">
    <property type="entry name" value="T7SS_EccD"/>
</dbReference>
<proteinExistence type="inferred from homology"/>
<evidence type="ECO:0000256" key="1">
    <source>
        <dbReference type="ARBA" id="ARBA00004651"/>
    </source>
</evidence>
<accession>A0A3P1T9P7</accession>
<feature type="transmembrane region" description="Helical" evidence="8">
    <location>
        <begin position="386"/>
        <end position="403"/>
    </location>
</feature>
<comment type="subcellular location">
    <subcellularLocation>
        <location evidence="1">Cell membrane</location>
        <topology evidence="1">Multi-pass membrane protein</topology>
    </subcellularLocation>
</comment>
<feature type="transmembrane region" description="Helical" evidence="8">
    <location>
        <begin position="254"/>
        <end position="274"/>
    </location>
</feature>
<evidence type="ECO:0000256" key="5">
    <source>
        <dbReference type="ARBA" id="ARBA00022989"/>
    </source>
</evidence>
<feature type="transmembrane region" description="Helical" evidence="8">
    <location>
        <begin position="409"/>
        <end position="427"/>
    </location>
</feature>
<evidence type="ECO:0000313" key="10">
    <source>
        <dbReference type="EMBL" id="RRD06109.1"/>
    </source>
</evidence>
<keyword evidence="3" id="KW-1003">Cell membrane</keyword>
<comment type="similarity">
    <text evidence="2">Belongs to the EccD/Snm4 family.</text>
</comment>
<dbReference type="InterPro" id="IPR024962">
    <property type="entry name" value="YukD-like"/>
</dbReference>
<dbReference type="Pfam" id="PF19053">
    <property type="entry name" value="EccD"/>
    <property type="match status" value="1"/>
</dbReference>
<evidence type="ECO:0000256" key="2">
    <source>
        <dbReference type="ARBA" id="ARBA00006162"/>
    </source>
</evidence>
<feature type="transmembrane region" description="Helical" evidence="8">
    <location>
        <begin position="178"/>
        <end position="196"/>
    </location>
</feature>
<feature type="transmembrane region" description="Helical" evidence="8">
    <location>
        <begin position="145"/>
        <end position="166"/>
    </location>
</feature>
<evidence type="ECO:0000313" key="11">
    <source>
        <dbReference type="Proteomes" id="UP000280819"/>
    </source>
</evidence>
<evidence type="ECO:0000256" key="4">
    <source>
        <dbReference type="ARBA" id="ARBA00022692"/>
    </source>
</evidence>
<dbReference type="Gene3D" id="3.10.20.90">
    <property type="entry name" value="Phosphatidylinositol 3-kinase Catalytic Subunit, Chain A, domain 1"/>
    <property type="match status" value="1"/>
</dbReference>
<evidence type="ECO:0000256" key="8">
    <source>
        <dbReference type="SAM" id="Phobius"/>
    </source>
</evidence>
<keyword evidence="5 8" id="KW-1133">Transmembrane helix</keyword>